<evidence type="ECO:0000313" key="3">
    <source>
        <dbReference type="Proteomes" id="UP001202717"/>
    </source>
</evidence>
<organism evidence="2 3">
    <name type="scientific">Psychroserpens ponticola</name>
    <dbReference type="NCBI Taxonomy" id="2932268"/>
    <lineage>
        <taxon>Bacteria</taxon>
        <taxon>Pseudomonadati</taxon>
        <taxon>Bacteroidota</taxon>
        <taxon>Flavobacteriia</taxon>
        <taxon>Flavobacteriales</taxon>
        <taxon>Flavobacteriaceae</taxon>
        <taxon>Psychroserpens</taxon>
    </lineage>
</organism>
<evidence type="ECO:0000313" key="2">
    <source>
        <dbReference type="EMBL" id="WCO02150.1"/>
    </source>
</evidence>
<evidence type="ECO:0000259" key="1">
    <source>
        <dbReference type="Pfam" id="PF10988"/>
    </source>
</evidence>
<feature type="domain" description="Putative auto-transporter adhesin head GIN" evidence="1">
    <location>
        <begin position="41"/>
        <end position="233"/>
    </location>
</feature>
<dbReference type="Gene3D" id="2.160.20.120">
    <property type="match status" value="1"/>
</dbReference>
<dbReference type="Pfam" id="PF10988">
    <property type="entry name" value="DUF2807"/>
    <property type="match status" value="1"/>
</dbReference>
<sequence length="249" mass="27985">MKKLLYIILALVVFSCNNENTPDCFQNSGDIIQEEFNVNVFTEITVFPRIELIVKQDPIQKVVVETGAYLLNDIEVKVVNNRLLITNNNACNINRDYGITKVYVSVPNLTEIRNGSGLTVRSDGVLAFDELRLVSEDFNADGDVNSDGDFNVKVDCIQLDCVINNLSTIFIRGEVENLFVGYYSGDSRFEGRNLIAQNIRIFQRSSNDLVINPQLSLTGEIRSTGDVIVVNTPPTIDVERFYTGRLIFE</sequence>
<dbReference type="RefSeq" id="WP_249995105.1">
    <property type="nucleotide sequence ID" value="NZ_CP116221.1"/>
</dbReference>
<dbReference type="PROSITE" id="PS51257">
    <property type="entry name" value="PROKAR_LIPOPROTEIN"/>
    <property type="match status" value="1"/>
</dbReference>
<name>A0ABY7RZL6_9FLAO</name>
<keyword evidence="3" id="KW-1185">Reference proteome</keyword>
<dbReference type="InterPro" id="IPR021255">
    <property type="entry name" value="DUF2807"/>
</dbReference>
<proteinExistence type="predicted"/>
<dbReference type="EMBL" id="CP116221">
    <property type="protein sequence ID" value="WCO02150.1"/>
    <property type="molecule type" value="Genomic_DNA"/>
</dbReference>
<dbReference type="Proteomes" id="UP001202717">
    <property type="component" value="Chromosome"/>
</dbReference>
<reference evidence="2 3" key="1">
    <citation type="submission" date="2023-01" db="EMBL/GenBank/DDBJ databases">
        <title>Psychroserpens ponticola sp. nov., isolated from seawater.</title>
        <authorList>
            <person name="Kristyanto S."/>
            <person name="Jung J."/>
            <person name="Kim J.M."/>
            <person name="Jeon C.O."/>
        </authorList>
    </citation>
    <scope>NUCLEOTIDE SEQUENCE [LARGE SCALE GENOMIC DNA]</scope>
    <source>
        <strain evidence="2 3">MSW6</strain>
    </source>
</reference>
<gene>
    <name evidence="2" type="ORF">MUN68_001370</name>
</gene>
<protein>
    <submittedName>
        <fullName evidence="2">DUF2807 domain-containing protein</fullName>
    </submittedName>
</protein>
<accession>A0ABY7RZL6</accession>